<evidence type="ECO:0000313" key="1">
    <source>
        <dbReference type="EMBL" id="MBX22323.1"/>
    </source>
</evidence>
<reference evidence="1" key="1">
    <citation type="submission" date="2018-02" db="EMBL/GenBank/DDBJ databases">
        <title>Rhizophora mucronata_Transcriptome.</title>
        <authorList>
            <person name="Meera S.P."/>
            <person name="Sreeshan A."/>
            <person name="Augustine A."/>
        </authorList>
    </citation>
    <scope>NUCLEOTIDE SEQUENCE</scope>
    <source>
        <tissue evidence="1">Leaf</tissue>
    </source>
</reference>
<name>A0A2P2LWI9_RHIMU</name>
<organism evidence="1">
    <name type="scientific">Rhizophora mucronata</name>
    <name type="common">Asiatic mangrove</name>
    <dbReference type="NCBI Taxonomy" id="61149"/>
    <lineage>
        <taxon>Eukaryota</taxon>
        <taxon>Viridiplantae</taxon>
        <taxon>Streptophyta</taxon>
        <taxon>Embryophyta</taxon>
        <taxon>Tracheophyta</taxon>
        <taxon>Spermatophyta</taxon>
        <taxon>Magnoliopsida</taxon>
        <taxon>eudicotyledons</taxon>
        <taxon>Gunneridae</taxon>
        <taxon>Pentapetalae</taxon>
        <taxon>rosids</taxon>
        <taxon>fabids</taxon>
        <taxon>Malpighiales</taxon>
        <taxon>Rhizophoraceae</taxon>
        <taxon>Rhizophora</taxon>
    </lineage>
</organism>
<proteinExistence type="predicted"/>
<dbReference type="AlphaFoldDB" id="A0A2P2LWI9"/>
<dbReference type="EMBL" id="GGEC01041839">
    <property type="protein sequence ID" value="MBX22323.1"/>
    <property type="molecule type" value="Transcribed_RNA"/>
</dbReference>
<accession>A0A2P2LWI9</accession>
<protein>
    <submittedName>
        <fullName evidence="1">Toll/interleukin-1 receptor-like protein</fullName>
    </submittedName>
</protein>
<keyword evidence="1" id="KW-0675">Receptor</keyword>
<sequence length="27" mass="3179">MQWITPREFEPETSMLISSSKKVWGIP</sequence>